<dbReference type="AlphaFoldDB" id="A0A0X3PVF0"/>
<protein>
    <recommendedName>
        <fullName evidence="2">GYF domain-containing protein</fullName>
    </recommendedName>
</protein>
<organism evidence="3">
    <name type="scientific">Schistocephalus solidus</name>
    <name type="common">Tapeworm</name>
    <dbReference type="NCBI Taxonomy" id="70667"/>
    <lineage>
        <taxon>Eukaryota</taxon>
        <taxon>Metazoa</taxon>
        <taxon>Spiralia</taxon>
        <taxon>Lophotrochozoa</taxon>
        <taxon>Platyhelminthes</taxon>
        <taxon>Cestoda</taxon>
        <taxon>Eucestoda</taxon>
        <taxon>Diphyllobothriidea</taxon>
        <taxon>Diphyllobothriidae</taxon>
        <taxon>Schistocephalus</taxon>
    </lineage>
</organism>
<feature type="compositionally biased region" description="Polar residues" evidence="1">
    <location>
        <begin position="306"/>
        <end position="316"/>
    </location>
</feature>
<feature type="region of interest" description="Disordered" evidence="1">
    <location>
        <begin position="787"/>
        <end position="891"/>
    </location>
</feature>
<feature type="region of interest" description="Disordered" evidence="1">
    <location>
        <begin position="1119"/>
        <end position="1184"/>
    </location>
</feature>
<reference evidence="3" key="1">
    <citation type="submission" date="2016-01" db="EMBL/GenBank/DDBJ databases">
        <title>Reference transcriptome for the parasite Schistocephalus solidus: insights into the molecular evolution of parasitism.</title>
        <authorList>
            <person name="Hebert F.O."/>
            <person name="Grambauer S."/>
            <person name="Barber I."/>
            <person name="Landry C.R."/>
            <person name="Aubin-Horth N."/>
        </authorList>
    </citation>
    <scope>NUCLEOTIDE SEQUENCE</scope>
</reference>
<evidence type="ECO:0000256" key="1">
    <source>
        <dbReference type="SAM" id="MobiDB-lite"/>
    </source>
</evidence>
<dbReference type="PANTHER" id="PTHR14445">
    <property type="entry name" value="GRB10 INTERACTING GYF PROTEIN"/>
    <property type="match status" value="1"/>
</dbReference>
<feature type="compositionally biased region" description="Polar residues" evidence="1">
    <location>
        <begin position="983"/>
        <end position="993"/>
    </location>
</feature>
<dbReference type="GO" id="GO:0005829">
    <property type="term" value="C:cytosol"/>
    <property type="evidence" value="ECO:0007669"/>
    <property type="project" value="TreeGrafter"/>
</dbReference>
<feature type="compositionally biased region" description="Polar residues" evidence="1">
    <location>
        <begin position="1028"/>
        <end position="1038"/>
    </location>
</feature>
<accession>A0A0X3PVF0</accession>
<feature type="compositionally biased region" description="Low complexity" evidence="1">
    <location>
        <begin position="269"/>
        <end position="278"/>
    </location>
</feature>
<dbReference type="SMART" id="SM00444">
    <property type="entry name" value="GYF"/>
    <property type="match status" value="1"/>
</dbReference>
<dbReference type="InterPro" id="IPR003169">
    <property type="entry name" value="GYF"/>
</dbReference>
<feature type="compositionally biased region" description="Basic and acidic residues" evidence="1">
    <location>
        <begin position="1138"/>
        <end position="1148"/>
    </location>
</feature>
<feature type="compositionally biased region" description="Polar residues" evidence="1">
    <location>
        <begin position="323"/>
        <end position="338"/>
    </location>
</feature>
<evidence type="ECO:0000259" key="2">
    <source>
        <dbReference type="PROSITE" id="PS50829"/>
    </source>
</evidence>
<dbReference type="SUPFAM" id="SSF55277">
    <property type="entry name" value="GYF domain"/>
    <property type="match status" value="1"/>
</dbReference>
<sequence length="1184" mass="125803">MSQFTEAVLHNKIRPSSIHESVVQDSHICQSDILQLYGQIPDLCRTCSSDFPGGMPLDNRNSLSHSAYQAKVDQGEPFGDPGANSGMSGMTPDLLGHRMAFNDPPYSGLPPDAFSSSWKSAVSNASGHSQFSPFNQASSRPVGLQSAPFGNRINTNCGFYGANSTPSVNNSSTETAAEGIFPEEGTGPAWCATAWSENLVTGSDVHAWDKPLTSLRCREGGPESIIPGSDSERAWRYRTSSDSGRVSPHKRNSGATRSRQGSQRRRGRTLSGGSSTSADGFNGINLPSGQAFDAGDFDMPAKEPTPATSVLSTSAQPHDLGHSDSSPMSDPTYQPLGTSSKKLREASYLTPPHDSSLSMQDTDLSQSKLGVLGQPSSPVDEKLLPNSSRLWSSSAPIDSHAAGDGHGISSGDRFVYSEEPFFNQFRPLTSDQCTQHDVLLGTRGLGHAQAFGRKQVDFAYGMEFPTDEKTDFHSDEHLWLYEDPQGRVQGEFGDAQMQSWLLAGRYFTTSLRIRRKCDDTFSTLADYIKLFGRTPFVPGPRIPPLRGAITQEMIIQVRALLAIQQRAVLTAVNGPLDIRHQIPSTIPLSTGFNSTTSAVVDSSDGDKYPKINVPGSVGSNMQMDLKNGLTSLCGMSLSGWDADSSQRQQELPQLMMLKRLMQNLNPGGGGSGGGAPLNSLAILNTISDILAKTKPESRDAVLSGTTRPLNFNPAFSAPVQFADVCNGLQQSQALALAQLLSAASLNAPGCFGWPQGTHPADLAASVNQSPTSVGGLPTLTPAVGIPNDGFQPSAAPSVGVDPTKTASDVSAGVQSFDPVDTPTSATVVKAGGAANKNGKSSKKALRKQLRQNGAPAASELLDPNADDKPSSSQSSSTATRSVSQSGSTSSQSSLWASSAEFPMDGIATAATSGCSSSRQPLAVSANKQSQVCTKTTSSAKTGTLATNFLTGKSGAKTLGQPQGRPFKQQQTASHPETMKAKKQPSSPTKSPNALGSGLRKKGKKQQLEANEPVPGRANPRKVSKKSGGCTTQGSGDNANSEELTALIQWVQSMLAGIELREKVDIPTFVELLTTIDAPYEVESMLLAYIGNSSRSMQFVKEFLDRRHSCWQLHRKQLETAEAKGSAKKNSSHSSGTSRTEDGNMKDSFNKTYADSGEPQTESPWQQIKPKGGSNRKAKKAKQLS</sequence>
<feature type="region of interest" description="Disordered" evidence="1">
    <location>
        <begin position="952"/>
        <end position="1038"/>
    </location>
</feature>
<dbReference type="InterPro" id="IPR035445">
    <property type="entry name" value="GYF-like_dom_sf"/>
</dbReference>
<dbReference type="Gene3D" id="3.30.1490.40">
    <property type="match status" value="1"/>
</dbReference>
<name>A0A0X3PVF0_SCHSO</name>
<feature type="compositionally biased region" description="Basic residues" evidence="1">
    <location>
        <begin position="839"/>
        <end position="849"/>
    </location>
</feature>
<dbReference type="EMBL" id="GEEE01007394">
    <property type="protein sequence ID" value="JAP55831.1"/>
    <property type="molecule type" value="Transcribed_RNA"/>
</dbReference>
<feature type="compositionally biased region" description="Low complexity" evidence="1">
    <location>
        <begin position="870"/>
        <end position="891"/>
    </location>
</feature>
<proteinExistence type="predicted"/>
<evidence type="ECO:0000313" key="3">
    <source>
        <dbReference type="EMBL" id="JAP55831.1"/>
    </source>
</evidence>
<feature type="compositionally biased region" description="Low complexity" evidence="1">
    <location>
        <begin position="829"/>
        <end position="838"/>
    </location>
</feature>
<feature type="compositionally biased region" description="Basic residues" evidence="1">
    <location>
        <begin position="1173"/>
        <end position="1184"/>
    </location>
</feature>
<feature type="domain" description="GYF" evidence="2">
    <location>
        <begin position="476"/>
        <end position="525"/>
    </location>
</feature>
<dbReference type="PROSITE" id="PS50829">
    <property type="entry name" value="GYF"/>
    <property type="match status" value="1"/>
</dbReference>
<dbReference type="Pfam" id="PF02213">
    <property type="entry name" value="GYF"/>
    <property type="match status" value="1"/>
</dbReference>
<feature type="region of interest" description="Disordered" evidence="1">
    <location>
        <begin position="218"/>
        <end position="338"/>
    </location>
</feature>
<feature type="compositionally biased region" description="Polar residues" evidence="1">
    <location>
        <begin position="1149"/>
        <end position="1165"/>
    </location>
</feature>
<dbReference type="PANTHER" id="PTHR14445:SF36">
    <property type="entry name" value="FI03272P-RELATED"/>
    <property type="match status" value="1"/>
</dbReference>
<dbReference type="InterPro" id="IPR051640">
    <property type="entry name" value="GRB10-interact_GYF"/>
</dbReference>
<gene>
    <name evidence="3" type="ORF">TR105542</name>
</gene>